<dbReference type="GO" id="GO:0045493">
    <property type="term" value="P:xylan catabolic process"/>
    <property type="evidence" value="ECO:0007669"/>
    <property type="project" value="UniProtKB-KW"/>
</dbReference>
<reference evidence="11" key="1">
    <citation type="submission" date="2020-10" db="EMBL/GenBank/DDBJ databases">
        <authorList>
            <person name="Gilroy R."/>
        </authorList>
    </citation>
    <scope>NUCLEOTIDE SEQUENCE</scope>
    <source>
        <strain evidence="11">4920</strain>
    </source>
</reference>
<organism evidence="11 12">
    <name type="scientific">Candidatus Aphodoplasma excrementigallinarum</name>
    <dbReference type="NCBI Taxonomy" id="2840673"/>
    <lineage>
        <taxon>Bacteria</taxon>
        <taxon>Bacillati</taxon>
        <taxon>Bacillota</taxon>
        <taxon>Clostridia</taxon>
        <taxon>Eubacteriales</taxon>
        <taxon>Candidatus Aphodoplasma</taxon>
    </lineage>
</organism>
<dbReference type="Proteomes" id="UP000886743">
    <property type="component" value="Unassembled WGS sequence"/>
</dbReference>
<evidence type="ECO:0000256" key="1">
    <source>
        <dbReference type="ARBA" id="ARBA00000681"/>
    </source>
</evidence>
<dbReference type="Pfam" id="PF00331">
    <property type="entry name" value="Glyco_hydro_10"/>
    <property type="match status" value="1"/>
</dbReference>
<evidence type="ECO:0000256" key="5">
    <source>
        <dbReference type="ARBA" id="ARBA00022801"/>
    </source>
</evidence>
<keyword evidence="4" id="KW-0732">Signal</keyword>
<feature type="non-terminal residue" evidence="11">
    <location>
        <position position="1"/>
    </location>
</feature>
<protein>
    <recommendedName>
        <fullName evidence="9">Beta-xylanase</fullName>
        <ecNumber evidence="9">3.2.1.8</ecNumber>
    </recommendedName>
</protein>
<dbReference type="AlphaFoldDB" id="A0A9D1SZS6"/>
<keyword evidence="5 9" id="KW-0378">Hydrolase</keyword>
<keyword evidence="6 9" id="KW-0119">Carbohydrate metabolism</keyword>
<comment type="similarity">
    <text evidence="2 9">Belongs to the glycosyl hydrolase 10 (cellulase F) family.</text>
</comment>
<evidence type="ECO:0000313" key="11">
    <source>
        <dbReference type="EMBL" id="HIV02036.1"/>
    </source>
</evidence>
<keyword evidence="8 9" id="KW-0624">Polysaccharide degradation</keyword>
<dbReference type="EC" id="3.2.1.8" evidence="9"/>
<comment type="catalytic activity">
    <reaction evidence="1 9">
        <text>Endohydrolysis of (1-&gt;4)-beta-D-xylosidic linkages in xylans.</text>
        <dbReference type="EC" id="3.2.1.8"/>
    </reaction>
</comment>
<evidence type="ECO:0000256" key="2">
    <source>
        <dbReference type="ARBA" id="ARBA00007495"/>
    </source>
</evidence>
<dbReference type="InterPro" id="IPR017853">
    <property type="entry name" value="GH"/>
</dbReference>
<dbReference type="InterPro" id="IPR044846">
    <property type="entry name" value="GH10"/>
</dbReference>
<evidence type="ECO:0000256" key="8">
    <source>
        <dbReference type="ARBA" id="ARBA00023326"/>
    </source>
</evidence>
<dbReference type="SUPFAM" id="SSF51445">
    <property type="entry name" value="(Trans)glycosidases"/>
    <property type="match status" value="1"/>
</dbReference>
<evidence type="ECO:0000313" key="12">
    <source>
        <dbReference type="Proteomes" id="UP000886743"/>
    </source>
</evidence>
<dbReference type="PROSITE" id="PS51760">
    <property type="entry name" value="GH10_2"/>
    <property type="match status" value="1"/>
</dbReference>
<dbReference type="SMART" id="SM00633">
    <property type="entry name" value="Glyco_10"/>
    <property type="match status" value="1"/>
</dbReference>
<dbReference type="Gene3D" id="3.20.20.80">
    <property type="entry name" value="Glycosidases"/>
    <property type="match status" value="1"/>
</dbReference>
<evidence type="ECO:0000256" key="3">
    <source>
        <dbReference type="ARBA" id="ARBA00022651"/>
    </source>
</evidence>
<reference evidence="11" key="2">
    <citation type="journal article" date="2021" name="PeerJ">
        <title>Extensive microbial diversity within the chicken gut microbiome revealed by metagenomics and culture.</title>
        <authorList>
            <person name="Gilroy R."/>
            <person name="Ravi A."/>
            <person name="Getino M."/>
            <person name="Pursley I."/>
            <person name="Horton D.L."/>
            <person name="Alikhan N.F."/>
            <person name="Baker D."/>
            <person name="Gharbi K."/>
            <person name="Hall N."/>
            <person name="Watson M."/>
            <person name="Adriaenssens E.M."/>
            <person name="Foster-Nyarko E."/>
            <person name="Jarju S."/>
            <person name="Secka A."/>
            <person name="Antonio M."/>
            <person name="Oren A."/>
            <person name="Chaudhuri R.R."/>
            <person name="La Ragione R."/>
            <person name="Hildebrand F."/>
            <person name="Pallen M.J."/>
        </authorList>
    </citation>
    <scope>NUCLEOTIDE SEQUENCE</scope>
    <source>
        <strain evidence="11">4920</strain>
    </source>
</reference>
<dbReference type="PANTHER" id="PTHR31490:SF88">
    <property type="entry name" value="BETA-XYLANASE"/>
    <property type="match status" value="1"/>
</dbReference>
<evidence type="ECO:0000256" key="6">
    <source>
        <dbReference type="ARBA" id="ARBA00023277"/>
    </source>
</evidence>
<feature type="domain" description="GH10" evidence="10">
    <location>
        <begin position="268"/>
        <end position="548"/>
    </location>
</feature>
<dbReference type="GO" id="GO:0031176">
    <property type="term" value="F:endo-1,4-beta-xylanase activity"/>
    <property type="evidence" value="ECO:0007669"/>
    <property type="project" value="UniProtKB-EC"/>
</dbReference>
<gene>
    <name evidence="11" type="ORF">IAC74_00570</name>
</gene>
<evidence type="ECO:0000256" key="7">
    <source>
        <dbReference type="ARBA" id="ARBA00023295"/>
    </source>
</evidence>
<keyword evidence="3" id="KW-0858">Xylan degradation</keyword>
<name>A0A9D1SZS6_9FIRM</name>
<dbReference type="EMBL" id="DVOF01000011">
    <property type="protein sequence ID" value="HIV02036.1"/>
    <property type="molecule type" value="Genomic_DNA"/>
</dbReference>
<proteinExistence type="inferred from homology"/>
<sequence>VSEALGAQVDWIESTSTVDIKTAAQPGGESLTNEEKLAALPERSPIIDSDTFLAANVSGGEMVKKETVSVSGMPFDEALRVQTVTQPDNVYGIQAVLRVKQAVKKGDILLCMFYARATDASDDTAQVSVVHEELASGKYDKIMSQGVTLAPDGAWTQIFIPYTANMDMAADKSQVNVRFGYPPQTVEIADFQVINYQDAVEFDDLPMLGATYPGREEDAQWRKDAWERIEQYRKSDLEIEVVGEGGAPVSGAKVNAALQKHEFDFGTAVNSTILDESSEKGRNINKYLRLFFNAAVPENELKRPSWASDREKAKRCVNKMLSYDLDVRGHTMVWDKWDKLPPEFETDYSINDPERMETETLAHIDEIGSAFSGYLRDWDVANEIMQNHEMRSILGDETLVKWYQAAKEADPHAVLYLNENTVGTSYDAQAKKFEELVKKLQGMGAPIEAIGFQCHYNTAFDPQKFIELSDAFAPLVQELKITEFDYNCSDEQLQADFTRDMILAAYSHPAYSGFLMWGLYDGSHWLKNAPLFYEDWTLKPSGAAYIDLVFNQLWTDEDTVTDSAGTSVVRGYQGEYIVTVEYDGKTYQQRIDLTRDGENKIVFDVSQEPVPLADKPVVQIP</sequence>
<evidence type="ECO:0000256" key="9">
    <source>
        <dbReference type="RuleBase" id="RU361174"/>
    </source>
</evidence>
<dbReference type="Gene3D" id="2.60.120.260">
    <property type="entry name" value="Galactose-binding domain-like"/>
    <property type="match status" value="1"/>
</dbReference>
<accession>A0A9D1SZS6</accession>
<dbReference type="PRINTS" id="PR00134">
    <property type="entry name" value="GLHYDRLASE10"/>
</dbReference>
<dbReference type="InterPro" id="IPR001000">
    <property type="entry name" value="GH10_dom"/>
</dbReference>
<evidence type="ECO:0000259" key="10">
    <source>
        <dbReference type="PROSITE" id="PS51760"/>
    </source>
</evidence>
<dbReference type="PANTHER" id="PTHR31490">
    <property type="entry name" value="GLYCOSYL HYDROLASE"/>
    <property type="match status" value="1"/>
</dbReference>
<keyword evidence="7 9" id="KW-0326">Glycosidase</keyword>
<comment type="caution">
    <text evidence="11">The sequence shown here is derived from an EMBL/GenBank/DDBJ whole genome shotgun (WGS) entry which is preliminary data.</text>
</comment>
<evidence type="ECO:0000256" key="4">
    <source>
        <dbReference type="ARBA" id="ARBA00022729"/>
    </source>
</evidence>